<dbReference type="Proteomes" id="UP000315252">
    <property type="component" value="Unassembled WGS sequence"/>
</dbReference>
<proteinExistence type="predicted"/>
<feature type="region of interest" description="Disordered" evidence="1">
    <location>
        <begin position="15"/>
        <end position="88"/>
    </location>
</feature>
<dbReference type="RefSeq" id="WP_142894898.1">
    <property type="nucleotide sequence ID" value="NZ_ML660052.1"/>
</dbReference>
<dbReference type="AlphaFoldDB" id="A0A545U2F7"/>
<feature type="compositionally biased region" description="Basic and acidic residues" evidence="1">
    <location>
        <begin position="28"/>
        <end position="38"/>
    </location>
</feature>
<gene>
    <name evidence="2" type="ORF">FKG95_03475</name>
</gene>
<accession>A0A545U2F7</accession>
<name>A0A545U2F7_9PROT</name>
<reference evidence="2 3" key="1">
    <citation type="submission" date="2019-06" db="EMBL/GenBank/DDBJ databases">
        <title>Whole genome sequence for Rhodospirillaceae sp. R148.</title>
        <authorList>
            <person name="Wang G."/>
        </authorList>
    </citation>
    <scope>NUCLEOTIDE SEQUENCE [LARGE SCALE GENOMIC DNA]</scope>
    <source>
        <strain evidence="2 3">R148</strain>
    </source>
</reference>
<keyword evidence="3" id="KW-1185">Reference proteome</keyword>
<evidence type="ECO:0000256" key="1">
    <source>
        <dbReference type="SAM" id="MobiDB-lite"/>
    </source>
</evidence>
<protein>
    <submittedName>
        <fullName evidence="2">Uncharacterized protein</fullName>
    </submittedName>
</protein>
<sequence>MSLIEPGDLNQQLRSARSWLKQTGPADLEARPPLKLEIDPPSALPTLNQANKPQPAPSDGLPQSGQKDIKPKKARPGPGKSETVAAGQYDRMIEDMIRNESQAEITQHVIKVERSEVAALVKQVARAKGRYLATLLESSKGKSVSSSRIEDLRQLRETYDELLQGLNDLRGHIVNGTVMVEGVRN</sequence>
<organism evidence="2 3">
    <name type="scientific">Denitrobaculum tricleocarpae</name>
    <dbReference type="NCBI Taxonomy" id="2591009"/>
    <lineage>
        <taxon>Bacteria</taxon>
        <taxon>Pseudomonadati</taxon>
        <taxon>Pseudomonadota</taxon>
        <taxon>Alphaproteobacteria</taxon>
        <taxon>Rhodospirillales</taxon>
        <taxon>Rhodospirillaceae</taxon>
        <taxon>Denitrobaculum</taxon>
    </lineage>
</organism>
<evidence type="ECO:0000313" key="3">
    <source>
        <dbReference type="Proteomes" id="UP000315252"/>
    </source>
</evidence>
<evidence type="ECO:0000313" key="2">
    <source>
        <dbReference type="EMBL" id="TQV83662.1"/>
    </source>
</evidence>
<dbReference type="EMBL" id="VHSH01000001">
    <property type="protein sequence ID" value="TQV83662.1"/>
    <property type="molecule type" value="Genomic_DNA"/>
</dbReference>
<comment type="caution">
    <text evidence="2">The sequence shown here is derived from an EMBL/GenBank/DDBJ whole genome shotgun (WGS) entry which is preliminary data.</text>
</comment>